<evidence type="ECO:0000313" key="3">
    <source>
        <dbReference type="EMBL" id="KAF2745519.1"/>
    </source>
</evidence>
<dbReference type="EMBL" id="MU006582">
    <property type="protein sequence ID" value="KAF2745519.1"/>
    <property type="molecule type" value="Genomic_DNA"/>
</dbReference>
<dbReference type="PANTHER" id="PTHR22949">
    <property type="entry name" value="WHITE COLLAR 2 PROTEIN WC2"/>
    <property type="match status" value="1"/>
</dbReference>
<feature type="compositionally biased region" description="Basic and acidic residues" evidence="1">
    <location>
        <begin position="448"/>
        <end position="459"/>
    </location>
</feature>
<dbReference type="AlphaFoldDB" id="A0A6A6V746"/>
<dbReference type="InterPro" id="IPR058345">
    <property type="entry name" value="DUF8032"/>
</dbReference>
<proteinExistence type="predicted"/>
<evidence type="ECO:0000313" key="4">
    <source>
        <dbReference type="Proteomes" id="UP000799440"/>
    </source>
</evidence>
<keyword evidence="4" id="KW-1185">Reference proteome</keyword>
<feature type="region of interest" description="Disordered" evidence="1">
    <location>
        <begin position="258"/>
        <end position="282"/>
    </location>
</feature>
<evidence type="ECO:0000256" key="1">
    <source>
        <dbReference type="SAM" id="MobiDB-lite"/>
    </source>
</evidence>
<sequence length="483" mass="54111">MHPGAPVPGGAANMNPNAAPGPIPATTPLVVRQDNNGVQWIAFEYSRDRVKMEYTIRCDVESVNVDSLSDSFKTDNCVYPRACCPKDQYKGNRLAYETECNTVGWALAELNPCLRGKRGLIQRAVDSWRNSNQDPRLRSRRVRRQAKLTARKAQQGHPSPMAGPGAPPGVPHAAAMASAPRPPNMGMGAPPMHHPHDHHGAHPGNEDVSVDAYSNATHHHQPPPAPKPSVNGEHRPAHNVYPDFPTNHTQPQVNGMPHINNPSAPLPGAPPSQAEARAARLAQDEQDRRSHLFGALAPDVLKRRFIVVKDEQKNNQNSRIHCSLGEVQLQEIPDSFRKVNCLYPRSYFDMQMSSPPQSPTGSGHFQNDEPDRPNKPQCPLGGQTLVRVSTPERPVEVPVPRLTKAARTREIDINELGYRMTWAQSRMFSHRQLFLQRSMDHYRNMMESQTAKKEGHDVPPHFQTRRGKKWWPQRRSRNRRGSD</sequence>
<protein>
    <recommendedName>
        <fullName evidence="2">DUF8032 domain-containing protein</fullName>
    </recommendedName>
</protein>
<feature type="compositionally biased region" description="Low complexity" evidence="1">
    <location>
        <begin position="171"/>
        <end position="191"/>
    </location>
</feature>
<feature type="compositionally biased region" description="Basic residues" evidence="1">
    <location>
        <begin position="463"/>
        <end position="483"/>
    </location>
</feature>
<evidence type="ECO:0000259" key="2">
    <source>
        <dbReference type="Pfam" id="PF26087"/>
    </source>
</evidence>
<organism evidence="3 4">
    <name type="scientific">Sporormia fimetaria CBS 119925</name>
    <dbReference type="NCBI Taxonomy" id="1340428"/>
    <lineage>
        <taxon>Eukaryota</taxon>
        <taxon>Fungi</taxon>
        <taxon>Dikarya</taxon>
        <taxon>Ascomycota</taxon>
        <taxon>Pezizomycotina</taxon>
        <taxon>Dothideomycetes</taxon>
        <taxon>Pleosporomycetidae</taxon>
        <taxon>Pleosporales</taxon>
        <taxon>Sporormiaceae</taxon>
        <taxon>Sporormia</taxon>
    </lineage>
</organism>
<dbReference type="OrthoDB" id="5599902at2759"/>
<feature type="compositionally biased region" description="Polar residues" evidence="1">
    <location>
        <begin position="351"/>
        <end position="365"/>
    </location>
</feature>
<dbReference type="Pfam" id="PF26087">
    <property type="entry name" value="DUF8032"/>
    <property type="match status" value="2"/>
</dbReference>
<dbReference type="Proteomes" id="UP000799440">
    <property type="component" value="Unassembled WGS sequence"/>
</dbReference>
<feature type="region of interest" description="Disordered" evidence="1">
    <location>
        <begin position="131"/>
        <end position="238"/>
    </location>
</feature>
<gene>
    <name evidence="3" type="ORF">M011DRAFT_406582</name>
</gene>
<feature type="domain" description="DUF8032" evidence="2">
    <location>
        <begin position="38"/>
        <end position="132"/>
    </location>
</feature>
<reference evidence="3" key="1">
    <citation type="journal article" date="2020" name="Stud. Mycol.">
        <title>101 Dothideomycetes genomes: a test case for predicting lifestyles and emergence of pathogens.</title>
        <authorList>
            <person name="Haridas S."/>
            <person name="Albert R."/>
            <person name="Binder M."/>
            <person name="Bloem J."/>
            <person name="Labutti K."/>
            <person name="Salamov A."/>
            <person name="Andreopoulos B."/>
            <person name="Baker S."/>
            <person name="Barry K."/>
            <person name="Bills G."/>
            <person name="Bluhm B."/>
            <person name="Cannon C."/>
            <person name="Castanera R."/>
            <person name="Culley D."/>
            <person name="Daum C."/>
            <person name="Ezra D."/>
            <person name="Gonzalez J."/>
            <person name="Henrissat B."/>
            <person name="Kuo A."/>
            <person name="Liang C."/>
            <person name="Lipzen A."/>
            <person name="Lutzoni F."/>
            <person name="Magnuson J."/>
            <person name="Mondo S."/>
            <person name="Nolan M."/>
            <person name="Ohm R."/>
            <person name="Pangilinan J."/>
            <person name="Park H.-J."/>
            <person name="Ramirez L."/>
            <person name="Alfaro M."/>
            <person name="Sun H."/>
            <person name="Tritt A."/>
            <person name="Yoshinaga Y."/>
            <person name="Zwiers L.-H."/>
            <person name="Turgeon B."/>
            <person name="Goodwin S."/>
            <person name="Spatafora J."/>
            <person name="Crous P."/>
            <person name="Grigoriev I."/>
        </authorList>
    </citation>
    <scope>NUCLEOTIDE SEQUENCE</scope>
    <source>
        <strain evidence="3">CBS 119925</strain>
    </source>
</reference>
<accession>A0A6A6V746</accession>
<feature type="region of interest" description="Disordered" evidence="1">
    <location>
        <begin position="448"/>
        <end position="483"/>
    </location>
</feature>
<name>A0A6A6V746_9PLEO</name>
<feature type="region of interest" description="Disordered" evidence="1">
    <location>
        <begin position="1"/>
        <end position="20"/>
    </location>
</feature>
<feature type="compositionally biased region" description="Low complexity" evidence="1">
    <location>
        <begin position="1"/>
        <end position="18"/>
    </location>
</feature>
<feature type="region of interest" description="Disordered" evidence="1">
    <location>
        <begin position="350"/>
        <end position="383"/>
    </location>
</feature>
<feature type="compositionally biased region" description="Basic residues" evidence="1">
    <location>
        <begin position="138"/>
        <end position="150"/>
    </location>
</feature>
<dbReference type="PANTHER" id="PTHR22949:SF0">
    <property type="entry name" value="RE27538P"/>
    <property type="match status" value="1"/>
</dbReference>
<feature type="domain" description="DUF8032" evidence="2">
    <location>
        <begin position="310"/>
        <end position="352"/>
    </location>
</feature>